<dbReference type="InterPro" id="IPR014284">
    <property type="entry name" value="RNA_pol_sigma-70_dom"/>
</dbReference>
<dbReference type="GO" id="GO:0006352">
    <property type="term" value="P:DNA-templated transcription initiation"/>
    <property type="evidence" value="ECO:0007669"/>
    <property type="project" value="InterPro"/>
</dbReference>
<evidence type="ECO:0000313" key="9">
    <source>
        <dbReference type="Proteomes" id="UP000237968"/>
    </source>
</evidence>
<evidence type="ECO:0000256" key="2">
    <source>
        <dbReference type="ARBA" id="ARBA00023015"/>
    </source>
</evidence>
<gene>
    <name evidence="8" type="primary">rpoE_4</name>
    <name evidence="8" type="ORF">ENSA5_05440</name>
</gene>
<evidence type="ECO:0000259" key="7">
    <source>
        <dbReference type="Pfam" id="PF08281"/>
    </source>
</evidence>
<proteinExistence type="inferred from homology"/>
<dbReference type="InterPro" id="IPR013249">
    <property type="entry name" value="RNA_pol_sigma70_r4_t2"/>
</dbReference>
<dbReference type="InterPro" id="IPR039425">
    <property type="entry name" value="RNA_pol_sigma-70-like"/>
</dbReference>
<evidence type="ECO:0000256" key="1">
    <source>
        <dbReference type="ARBA" id="ARBA00010641"/>
    </source>
</evidence>
<keyword evidence="4" id="KW-0238">DNA-binding</keyword>
<feature type="domain" description="RNA polymerase sigma factor 70 region 4 type 2" evidence="7">
    <location>
        <begin position="123"/>
        <end position="175"/>
    </location>
</feature>
<dbReference type="Proteomes" id="UP000237968">
    <property type="component" value="Unassembled WGS sequence"/>
</dbReference>
<dbReference type="PANTHER" id="PTHR43133:SF8">
    <property type="entry name" value="RNA POLYMERASE SIGMA FACTOR HI_1459-RELATED"/>
    <property type="match status" value="1"/>
</dbReference>
<keyword evidence="5" id="KW-0804">Transcription</keyword>
<dbReference type="Pfam" id="PF04542">
    <property type="entry name" value="Sigma70_r2"/>
    <property type="match status" value="1"/>
</dbReference>
<keyword evidence="3" id="KW-0731">Sigma factor</keyword>
<reference evidence="8 9" key="1">
    <citation type="submission" date="2018-03" db="EMBL/GenBank/DDBJ databases">
        <title>Draft Genome Sequences of the Obligatory Marine Myxobacteria Enhygromyxa salina SWB005.</title>
        <authorList>
            <person name="Poehlein A."/>
            <person name="Moghaddam J.A."/>
            <person name="Harms H."/>
            <person name="Alanjari M."/>
            <person name="Koenig G.M."/>
            <person name="Daniel R."/>
            <person name="Schaeberle T.F."/>
        </authorList>
    </citation>
    <scope>NUCLEOTIDE SEQUENCE [LARGE SCALE GENOMIC DNA]</scope>
    <source>
        <strain evidence="8 9">SWB005</strain>
    </source>
</reference>
<keyword evidence="9" id="KW-1185">Reference proteome</keyword>
<name>A0A2S9YHV1_9BACT</name>
<organism evidence="8 9">
    <name type="scientific">Enhygromyxa salina</name>
    <dbReference type="NCBI Taxonomy" id="215803"/>
    <lineage>
        <taxon>Bacteria</taxon>
        <taxon>Pseudomonadati</taxon>
        <taxon>Myxococcota</taxon>
        <taxon>Polyangia</taxon>
        <taxon>Nannocystales</taxon>
        <taxon>Nannocystaceae</taxon>
        <taxon>Enhygromyxa</taxon>
    </lineage>
</organism>
<dbReference type="InterPro" id="IPR013324">
    <property type="entry name" value="RNA_pol_sigma_r3/r4-like"/>
</dbReference>
<evidence type="ECO:0000256" key="3">
    <source>
        <dbReference type="ARBA" id="ARBA00023082"/>
    </source>
</evidence>
<keyword evidence="2" id="KW-0805">Transcription regulation</keyword>
<dbReference type="SUPFAM" id="SSF88659">
    <property type="entry name" value="Sigma3 and sigma4 domains of RNA polymerase sigma factors"/>
    <property type="match status" value="1"/>
</dbReference>
<sequence length="216" mass="24736">MSATPKTDFELLGAWREGDQRAGRELFARHFDSIYRFFRSKVDDDAAEDLTQQTFLGCVKGKDRYRGDASFRTYLYTIARNRLYTHIRDRQRRDAVVEVGQKSVADLGLCSPTGQIAAREEQRLLLQAMRHLSLEMQVALELHYWEGLSVREIAAVIDTPEGTIKRRLQRARQRLDKLIVELASSDELRRSTQANFEDWAQALRANLNPSSDSGGS</sequence>
<dbReference type="RefSeq" id="WP_258182709.1">
    <property type="nucleotide sequence ID" value="NZ_PVNK01000026.1"/>
</dbReference>
<comment type="caution">
    <text evidence="8">The sequence shown here is derived from an EMBL/GenBank/DDBJ whole genome shotgun (WGS) entry which is preliminary data.</text>
</comment>
<dbReference type="AlphaFoldDB" id="A0A2S9YHV1"/>
<dbReference type="NCBIfam" id="TIGR02937">
    <property type="entry name" value="sigma70-ECF"/>
    <property type="match status" value="1"/>
</dbReference>
<protein>
    <submittedName>
        <fullName evidence="8">ECF RNA polymerase sigma-E factor</fullName>
    </submittedName>
</protein>
<feature type="domain" description="RNA polymerase sigma-70 region 2" evidence="6">
    <location>
        <begin position="26"/>
        <end position="93"/>
    </location>
</feature>
<dbReference type="Gene3D" id="1.10.1740.10">
    <property type="match status" value="1"/>
</dbReference>
<accession>A0A2S9YHV1</accession>
<evidence type="ECO:0000256" key="5">
    <source>
        <dbReference type="ARBA" id="ARBA00023163"/>
    </source>
</evidence>
<evidence type="ECO:0000313" key="8">
    <source>
        <dbReference type="EMBL" id="PRQ04695.1"/>
    </source>
</evidence>
<dbReference type="GO" id="GO:0016987">
    <property type="term" value="F:sigma factor activity"/>
    <property type="evidence" value="ECO:0007669"/>
    <property type="project" value="UniProtKB-KW"/>
</dbReference>
<dbReference type="InterPro" id="IPR013325">
    <property type="entry name" value="RNA_pol_sigma_r2"/>
</dbReference>
<comment type="similarity">
    <text evidence="1">Belongs to the sigma-70 factor family. ECF subfamily.</text>
</comment>
<dbReference type="GO" id="GO:0003677">
    <property type="term" value="F:DNA binding"/>
    <property type="evidence" value="ECO:0007669"/>
    <property type="project" value="UniProtKB-KW"/>
</dbReference>
<dbReference type="Gene3D" id="1.10.10.10">
    <property type="entry name" value="Winged helix-like DNA-binding domain superfamily/Winged helix DNA-binding domain"/>
    <property type="match status" value="1"/>
</dbReference>
<dbReference type="InterPro" id="IPR036388">
    <property type="entry name" value="WH-like_DNA-bd_sf"/>
</dbReference>
<dbReference type="SUPFAM" id="SSF88946">
    <property type="entry name" value="Sigma2 domain of RNA polymerase sigma factors"/>
    <property type="match status" value="1"/>
</dbReference>
<evidence type="ECO:0000256" key="4">
    <source>
        <dbReference type="ARBA" id="ARBA00023125"/>
    </source>
</evidence>
<dbReference type="EMBL" id="PVNK01000026">
    <property type="protein sequence ID" value="PRQ04695.1"/>
    <property type="molecule type" value="Genomic_DNA"/>
</dbReference>
<dbReference type="PANTHER" id="PTHR43133">
    <property type="entry name" value="RNA POLYMERASE ECF-TYPE SIGMA FACTO"/>
    <property type="match status" value="1"/>
</dbReference>
<dbReference type="Pfam" id="PF08281">
    <property type="entry name" value="Sigma70_r4_2"/>
    <property type="match status" value="1"/>
</dbReference>
<evidence type="ECO:0000259" key="6">
    <source>
        <dbReference type="Pfam" id="PF04542"/>
    </source>
</evidence>
<dbReference type="InterPro" id="IPR007627">
    <property type="entry name" value="RNA_pol_sigma70_r2"/>
</dbReference>